<reference evidence="4" key="2">
    <citation type="submission" date="2020-09" db="EMBL/GenBank/DDBJ databases">
        <authorList>
            <person name="Sun Q."/>
            <person name="Zhou Y."/>
        </authorList>
    </citation>
    <scope>NUCLEOTIDE SEQUENCE</scope>
    <source>
        <strain evidence="4">CGMCC 1.15794</strain>
    </source>
</reference>
<dbReference type="SUPFAM" id="SSF50475">
    <property type="entry name" value="FMN-binding split barrel"/>
    <property type="match status" value="1"/>
</dbReference>
<sequence>MTDTQISPVSAAWPRLERTAPSDQRSFRDALGRYPTGVVLVSAMTDDGPVGMAVNSFTSVSLDPPLVSFCPMLTSTTWAKIRPVGGFAISTLRDCHTDVSRLFSRRDVDRFGIGEWRLSPAGHPVIADALGWIDATVEWMTDAGDHELVVARATAWSESGDGDPLVFYRGGYHRLAVEGGPDAPLP</sequence>
<dbReference type="InterPro" id="IPR002563">
    <property type="entry name" value="Flavin_Rdtase-like_dom"/>
</dbReference>
<dbReference type="Pfam" id="PF01613">
    <property type="entry name" value="Flavin_Reduct"/>
    <property type="match status" value="1"/>
</dbReference>
<keyword evidence="5" id="KW-1185">Reference proteome</keyword>
<dbReference type="AlphaFoldDB" id="A0A917IE92"/>
<dbReference type="GO" id="GO:0042602">
    <property type="term" value="F:riboflavin reductase (NADPH) activity"/>
    <property type="evidence" value="ECO:0007669"/>
    <property type="project" value="TreeGrafter"/>
</dbReference>
<dbReference type="SMART" id="SM00903">
    <property type="entry name" value="Flavin_Reduct"/>
    <property type="match status" value="1"/>
</dbReference>
<dbReference type="EMBL" id="BMJY01000004">
    <property type="protein sequence ID" value="GGH40979.1"/>
    <property type="molecule type" value="Genomic_DNA"/>
</dbReference>
<evidence type="ECO:0000313" key="5">
    <source>
        <dbReference type="Proteomes" id="UP000657592"/>
    </source>
</evidence>
<dbReference type="PANTHER" id="PTHR30466:SF11">
    <property type="entry name" value="FLAVIN-DEPENDENT MONOOXYGENASE, REDUCTASE SUBUNIT HSAB"/>
    <property type="match status" value="1"/>
</dbReference>
<organism evidence="4 5">
    <name type="scientific">Microbacterium album</name>
    <dbReference type="NCBI Taxonomy" id="2053191"/>
    <lineage>
        <taxon>Bacteria</taxon>
        <taxon>Bacillati</taxon>
        <taxon>Actinomycetota</taxon>
        <taxon>Actinomycetes</taxon>
        <taxon>Micrococcales</taxon>
        <taxon>Microbacteriaceae</taxon>
        <taxon>Microbacterium</taxon>
    </lineage>
</organism>
<dbReference type="GO" id="GO:0010181">
    <property type="term" value="F:FMN binding"/>
    <property type="evidence" value="ECO:0007669"/>
    <property type="project" value="InterPro"/>
</dbReference>
<comment type="caution">
    <text evidence="4">The sequence shown here is derived from an EMBL/GenBank/DDBJ whole genome shotgun (WGS) entry which is preliminary data.</text>
</comment>
<accession>A0A917IE92</accession>
<dbReference type="PANTHER" id="PTHR30466">
    <property type="entry name" value="FLAVIN REDUCTASE"/>
    <property type="match status" value="1"/>
</dbReference>
<gene>
    <name evidence="4" type="primary">mmyF</name>
    <name evidence="4" type="ORF">GCM10010921_13270</name>
</gene>
<dbReference type="RefSeq" id="WP_188755492.1">
    <property type="nucleotide sequence ID" value="NZ_BMJY01000004.1"/>
</dbReference>
<keyword evidence="4" id="KW-0503">Monooxygenase</keyword>
<dbReference type="Gene3D" id="2.30.110.10">
    <property type="entry name" value="Electron Transport, Fmn-binding Protein, Chain A"/>
    <property type="match status" value="1"/>
</dbReference>
<reference evidence="4" key="1">
    <citation type="journal article" date="2014" name="Int. J. Syst. Evol. Microbiol.">
        <title>Complete genome sequence of Corynebacterium casei LMG S-19264T (=DSM 44701T), isolated from a smear-ripened cheese.</title>
        <authorList>
            <consortium name="US DOE Joint Genome Institute (JGI-PGF)"/>
            <person name="Walter F."/>
            <person name="Albersmeier A."/>
            <person name="Kalinowski J."/>
            <person name="Ruckert C."/>
        </authorList>
    </citation>
    <scope>NUCLEOTIDE SEQUENCE</scope>
    <source>
        <strain evidence="4">CGMCC 1.15794</strain>
    </source>
</reference>
<evidence type="ECO:0000256" key="1">
    <source>
        <dbReference type="ARBA" id="ARBA00008898"/>
    </source>
</evidence>
<dbReference type="InterPro" id="IPR050268">
    <property type="entry name" value="NADH-dep_flavin_reductase"/>
</dbReference>
<evidence type="ECO:0000313" key="4">
    <source>
        <dbReference type="EMBL" id="GGH40979.1"/>
    </source>
</evidence>
<keyword evidence="2" id="KW-0560">Oxidoreductase</keyword>
<protein>
    <submittedName>
        <fullName evidence="4">Monooxygenase</fullName>
    </submittedName>
</protein>
<evidence type="ECO:0000256" key="2">
    <source>
        <dbReference type="ARBA" id="ARBA00023002"/>
    </source>
</evidence>
<feature type="domain" description="Flavin reductase like" evidence="3">
    <location>
        <begin position="31"/>
        <end position="174"/>
    </location>
</feature>
<dbReference type="Proteomes" id="UP000657592">
    <property type="component" value="Unassembled WGS sequence"/>
</dbReference>
<name>A0A917IE92_9MICO</name>
<dbReference type="InterPro" id="IPR012349">
    <property type="entry name" value="Split_barrel_FMN-bd"/>
</dbReference>
<dbReference type="GO" id="GO:0004497">
    <property type="term" value="F:monooxygenase activity"/>
    <property type="evidence" value="ECO:0007669"/>
    <property type="project" value="UniProtKB-KW"/>
</dbReference>
<comment type="similarity">
    <text evidence="1">Belongs to the non-flavoprotein flavin reductase family.</text>
</comment>
<evidence type="ECO:0000259" key="3">
    <source>
        <dbReference type="SMART" id="SM00903"/>
    </source>
</evidence>
<proteinExistence type="inferred from homology"/>